<feature type="compositionally biased region" description="Basic and acidic residues" evidence="1">
    <location>
        <begin position="87"/>
        <end position="99"/>
    </location>
</feature>
<dbReference type="AlphaFoldDB" id="A0A2K3CPR2"/>
<feature type="compositionally biased region" description="Low complexity" evidence="1">
    <location>
        <begin position="945"/>
        <end position="958"/>
    </location>
</feature>
<feature type="compositionally biased region" description="Low complexity" evidence="1">
    <location>
        <begin position="797"/>
        <end position="818"/>
    </location>
</feature>
<sequence length="995" mass="100349">MRSALLKPSTRLHAGARPVLGARLGVAPKHQNILVIANAAPAEGASGVAVADSPAQATHEHAPVASEPVANGAAPEAGAKNQRKSGKKGERKNDKPSARQVIEARLESLLAGEAVGMSMAATTSDVAVGFRGLRPLSDELRRKQQTLLFFPSTALQQQKQPQQEEAAPADAGAAADAAAPEANGAAAEAGSDAAAASPARNLELALVSVPRFRAPTADVTLRVGARSDVGTMSRMLTRALIQSSAVAIHAAARRNLSSSKQVDLAFTLEYLRVPATTAGPNAAAAAPEAAAAVPEAAAAAAAAAEPAPAAAEAQPAEAGKEGKAEGPMTSILQFSFYKRALPTPEVVVADFAAVRAARPLTQLLVSLLAERREVELVLASRDAVFAMQALARAVRECWATNKASVGVFLTSLETDASVSDADAATPTGLAPAGPGTRPYTARLQLRRIPGAPNLVAASGGGRQRQSLLGAPLGDVKRDTPITGLAAAMNRELDSAGVYSVLPQEGVCVARALLALWEAQRTRGAAYRANAPAAAGTASDASDPEAPPASSLLQIAIVPETQMEGGAAAPAEAPGTQQGGGGGESDQEGGEGGAAGARRRRGAGMRATVLHMVEVTPVLASTLRIKDGAVVPITGGEQLAQLSKAVVLRNRMYGGRRDATALVMTPLLDDAGALAVKMQYVPAARIADLPPPPPPRGTAASEGATEEEALVTAGGEAGAGAVGSGIAATRPSSTGSIAAAAAAAAAARFFSDPSPPAADAFAAGYMTDDEYGIGAEGGAFIPGPMALAEEEAAKPAKAEATPAKAEAKPSVPAAAAGGADSDKPKSPWVLYVSARTASLNLAMSIVAETCKPWDRLSPAWLRVPCKQDILATAGLAVAMAQAQVQERADVTLQVVPVLERRRDERGRPGNYLTWRLIKAGPGAEPGAAAAAAAARASKGAARKSGGRAANSNRNGAAAAGDKDVPVGPSPAAMAAAAAAAAKALADNDKIAKGRLW</sequence>
<feature type="compositionally biased region" description="Low complexity" evidence="1">
    <location>
        <begin position="165"/>
        <end position="190"/>
    </location>
</feature>
<dbReference type="KEGG" id="cre:CHLRE_17g712300v5"/>
<feature type="region of interest" description="Disordered" evidence="1">
    <location>
        <begin position="939"/>
        <end position="969"/>
    </location>
</feature>
<feature type="region of interest" description="Disordered" evidence="1">
    <location>
        <begin position="563"/>
        <end position="600"/>
    </location>
</feature>
<feature type="region of interest" description="Disordered" evidence="1">
    <location>
        <begin position="153"/>
        <end position="190"/>
    </location>
</feature>
<dbReference type="InterPro" id="IPR051425">
    <property type="entry name" value="Formin_Homology"/>
</dbReference>
<evidence type="ECO:0000313" key="2">
    <source>
        <dbReference type="EMBL" id="PNW70258.1"/>
    </source>
</evidence>
<dbReference type="PANTHER" id="PTHR45725">
    <property type="entry name" value="FORMIN HOMOLOGY 2 FAMILY MEMBER"/>
    <property type="match status" value="1"/>
</dbReference>
<protein>
    <submittedName>
        <fullName evidence="2">Uncharacterized protein</fullName>
    </submittedName>
</protein>
<dbReference type="ExpressionAtlas" id="A0A2K3CPR2">
    <property type="expression patterns" value="baseline and differential"/>
</dbReference>
<dbReference type="GeneID" id="5726020"/>
<feature type="region of interest" description="Disordered" evidence="1">
    <location>
        <begin position="685"/>
        <end position="706"/>
    </location>
</feature>
<feature type="compositionally biased region" description="Polar residues" evidence="1">
    <location>
        <begin position="153"/>
        <end position="163"/>
    </location>
</feature>
<dbReference type="Gramene" id="PNW70258">
    <property type="protein sequence ID" value="PNW70258"/>
    <property type="gene ID" value="CHLRE_17g712300v5"/>
</dbReference>
<dbReference type="InParanoid" id="A0A2K3CPR2"/>
<feature type="compositionally biased region" description="Gly residues" evidence="1">
    <location>
        <begin position="576"/>
        <end position="594"/>
    </location>
</feature>
<dbReference type="RefSeq" id="XP_042914562.1">
    <property type="nucleotide sequence ID" value="XM_043072103.1"/>
</dbReference>
<proteinExistence type="predicted"/>
<dbReference type="EMBL" id="CM008978">
    <property type="protein sequence ID" value="PNW70258.1"/>
    <property type="molecule type" value="Genomic_DNA"/>
</dbReference>
<feature type="region of interest" description="Disordered" evidence="1">
    <location>
        <begin position="50"/>
        <end position="99"/>
    </location>
</feature>
<reference evidence="2 3" key="1">
    <citation type="journal article" date="2007" name="Science">
        <title>The Chlamydomonas genome reveals the evolution of key animal and plant functions.</title>
        <authorList>
            <person name="Merchant S.S."/>
            <person name="Prochnik S.E."/>
            <person name="Vallon O."/>
            <person name="Harris E.H."/>
            <person name="Karpowicz S.J."/>
            <person name="Witman G.B."/>
            <person name="Terry A."/>
            <person name="Salamov A."/>
            <person name="Fritz-Laylin L.K."/>
            <person name="Marechal-Drouard L."/>
            <person name="Marshall W.F."/>
            <person name="Qu L.H."/>
            <person name="Nelson D.R."/>
            <person name="Sanderfoot A.A."/>
            <person name="Spalding M.H."/>
            <person name="Kapitonov V.V."/>
            <person name="Ren Q."/>
            <person name="Ferris P."/>
            <person name="Lindquist E."/>
            <person name="Shapiro H."/>
            <person name="Lucas S.M."/>
            <person name="Grimwood J."/>
            <person name="Schmutz J."/>
            <person name="Cardol P."/>
            <person name="Cerutti H."/>
            <person name="Chanfreau G."/>
            <person name="Chen C.L."/>
            <person name="Cognat V."/>
            <person name="Croft M.T."/>
            <person name="Dent R."/>
            <person name="Dutcher S."/>
            <person name="Fernandez E."/>
            <person name="Fukuzawa H."/>
            <person name="Gonzalez-Ballester D."/>
            <person name="Gonzalez-Halphen D."/>
            <person name="Hallmann A."/>
            <person name="Hanikenne M."/>
            <person name="Hippler M."/>
            <person name="Inwood W."/>
            <person name="Jabbari K."/>
            <person name="Kalanon M."/>
            <person name="Kuras R."/>
            <person name="Lefebvre P.A."/>
            <person name="Lemaire S.D."/>
            <person name="Lobanov A.V."/>
            <person name="Lohr M."/>
            <person name="Manuell A."/>
            <person name="Meier I."/>
            <person name="Mets L."/>
            <person name="Mittag M."/>
            <person name="Mittelmeier T."/>
            <person name="Moroney J.V."/>
            <person name="Moseley J."/>
            <person name="Napoli C."/>
            <person name="Nedelcu A.M."/>
            <person name="Niyogi K."/>
            <person name="Novoselov S.V."/>
            <person name="Paulsen I.T."/>
            <person name="Pazour G."/>
            <person name="Purton S."/>
            <person name="Ral J.P."/>
            <person name="Riano-Pachon D.M."/>
            <person name="Riekhof W."/>
            <person name="Rymarquis L."/>
            <person name="Schroda M."/>
            <person name="Stern D."/>
            <person name="Umen J."/>
            <person name="Willows R."/>
            <person name="Wilson N."/>
            <person name="Zimmer S.L."/>
            <person name="Allmer J."/>
            <person name="Balk J."/>
            <person name="Bisova K."/>
            <person name="Chen C.J."/>
            <person name="Elias M."/>
            <person name="Gendler K."/>
            <person name="Hauser C."/>
            <person name="Lamb M.R."/>
            <person name="Ledford H."/>
            <person name="Long J.C."/>
            <person name="Minagawa J."/>
            <person name="Page M.D."/>
            <person name="Pan J."/>
            <person name="Pootakham W."/>
            <person name="Roje S."/>
            <person name="Rose A."/>
            <person name="Stahlberg E."/>
            <person name="Terauchi A.M."/>
            <person name="Yang P."/>
            <person name="Ball S."/>
            <person name="Bowler C."/>
            <person name="Dieckmann C.L."/>
            <person name="Gladyshev V.N."/>
            <person name="Green P."/>
            <person name="Jorgensen R."/>
            <person name="Mayfield S."/>
            <person name="Mueller-Roeber B."/>
            <person name="Rajamani S."/>
            <person name="Sayre R.T."/>
            <person name="Brokstein P."/>
            <person name="Dubchak I."/>
            <person name="Goodstein D."/>
            <person name="Hornick L."/>
            <person name="Huang Y.W."/>
            <person name="Jhaveri J."/>
            <person name="Luo Y."/>
            <person name="Martinez D."/>
            <person name="Ngau W.C."/>
            <person name="Otillar B."/>
            <person name="Poliakov A."/>
            <person name="Porter A."/>
            <person name="Szajkowski L."/>
            <person name="Werner G."/>
            <person name="Zhou K."/>
            <person name="Grigoriev I.V."/>
            <person name="Rokhsar D.S."/>
            <person name="Grossman A.R."/>
        </authorList>
    </citation>
    <scope>NUCLEOTIDE SEQUENCE [LARGE SCALE GENOMIC DNA]</scope>
    <source>
        <strain evidence="3">CC-503</strain>
    </source>
</reference>
<evidence type="ECO:0000313" key="3">
    <source>
        <dbReference type="Proteomes" id="UP000006906"/>
    </source>
</evidence>
<name>A0A2K3CPR2_CHLRE</name>
<accession>A0A2K3CPR2</accession>
<dbReference type="PANTHER" id="PTHR45725:SF18">
    <property type="entry name" value="ORC1-LIKE AAA ATPASE DOMAIN-CONTAINING PROTEIN"/>
    <property type="match status" value="1"/>
</dbReference>
<dbReference type="OrthoDB" id="538936at2759"/>
<organism evidence="2 3">
    <name type="scientific">Chlamydomonas reinhardtii</name>
    <name type="common">Chlamydomonas smithii</name>
    <dbReference type="NCBI Taxonomy" id="3055"/>
    <lineage>
        <taxon>Eukaryota</taxon>
        <taxon>Viridiplantae</taxon>
        <taxon>Chlorophyta</taxon>
        <taxon>core chlorophytes</taxon>
        <taxon>Chlorophyceae</taxon>
        <taxon>CS clade</taxon>
        <taxon>Chlamydomonadales</taxon>
        <taxon>Chlamydomonadaceae</taxon>
        <taxon>Chlamydomonas</taxon>
    </lineage>
</organism>
<gene>
    <name evidence="2" type="ORF">CHLRE_17g712300v5</name>
</gene>
<feature type="compositionally biased region" description="Low complexity" evidence="1">
    <location>
        <begin position="563"/>
        <end position="575"/>
    </location>
</feature>
<feature type="region of interest" description="Disordered" evidence="1">
    <location>
        <begin position="790"/>
        <end position="823"/>
    </location>
</feature>
<keyword evidence="3" id="KW-1185">Reference proteome</keyword>
<dbReference type="Proteomes" id="UP000006906">
    <property type="component" value="Chromosome 17"/>
</dbReference>
<evidence type="ECO:0000256" key="1">
    <source>
        <dbReference type="SAM" id="MobiDB-lite"/>
    </source>
</evidence>